<evidence type="ECO:0000313" key="5">
    <source>
        <dbReference type="Proteomes" id="UP001432027"/>
    </source>
</evidence>
<protein>
    <recommendedName>
        <fullName evidence="3">Protein kinase domain-containing protein</fullName>
    </recommendedName>
</protein>
<dbReference type="InterPro" id="IPR001245">
    <property type="entry name" value="Ser-Thr/Tyr_kinase_cat_dom"/>
</dbReference>
<dbReference type="Pfam" id="PF07714">
    <property type="entry name" value="PK_Tyr_Ser-Thr"/>
    <property type="match status" value="1"/>
</dbReference>
<evidence type="ECO:0000313" key="4">
    <source>
        <dbReference type="EMBL" id="GMS86971.1"/>
    </source>
</evidence>
<organism evidence="4 5">
    <name type="scientific">Pristionchus entomophagus</name>
    <dbReference type="NCBI Taxonomy" id="358040"/>
    <lineage>
        <taxon>Eukaryota</taxon>
        <taxon>Metazoa</taxon>
        <taxon>Ecdysozoa</taxon>
        <taxon>Nematoda</taxon>
        <taxon>Chromadorea</taxon>
        <taxon>Rhabditida</taxon>
        <taxon>Rhabditina</taxon>
        <taxon>Diplogasteromorpha</taxon>
        <taxon>Diplogasteroidea</taxon>
        <taxon>Neodiplogasteridae</taxon>
        <taxon>Pristionchus</taxon>
    </lineage>
</organism>
<evidence type="ECO:0000256" key="1">
    <source>
        <dbReference type="ARBA" id="ARBA00022741"/>
    </source>
</evidence>
<accession>A0AAV5SUY2</accession>
<gene>
    <name evidence="4" type="ORF">PENTCL1PPCAC_9146</name>
</gene>
<name>A0AAV5SUY2_9BILA</name>
<dbReference type="GO" id="GO:0005524">
    <property type="term" value="F:ATP binding"/>
    <property type="evidence" value="ECO:0007669"/>
    <property type="project" value="UniProtKB-KW"/>
</dbReference>
<dbReference type="InterPro" id="IPR011009">
    <property type="entry name" value="Kinase-like_dom_sf"/>
</dbReference>
<reference evidence="4" key="1">
    <citation type="submission" date="2023-10" db="EMBL/GenBank/DDBJ databases">
        <title>Genome assembly of Pristionchus species.</title>
        <authorList>
            <person name="Yoshida K."/>
            <person name="Sommer R.J."/>
        </authorList>
    </citation>
    <scope>NUCLEOTIDE SEQUENCE</scope>
    <source>
        <strain evidence="4">RS0144</strain>
    </source>
</reference>
<evidence type="ECO:0000256" key="2">
    <source>
        <dbReference type="ARBA" id="ARBA00022840"/>
    </source>
</evidence>
<dbReference type="InterPro" id="IPR000719">
    <property type="entry name" value="Prot_kinase_dom"/>
</dbReference>
<evidence type="ECO:0000259" key="3">
    <source>
        <dbReference type="PROSITE" id="PS50011"/>
    </source>
</evidence>
<comment type="caution">
    <text evidence="4">The sequence shown here is derived from an EMBL/GenBank/DDBJ whole genome shotgun (WGS) entry which is preliminary data.</text>
</comment>
<dbReference type="Proteomes" id="UP001432027">
    <property type="component" value="Unassembled WGS sequence"/>
</dbReference>
<proteinExistence type="predicted"/>
<dbReference type="SUPFAM" id="SSF56112">
    <property type="entry name" value="Protein kinase-like (PK-like)"/>
    <property type="match status" value="1"/>
</dbReference>
<dbReference type="InterPro" id="IPR050198">
    <property type="entry name" value="Non-receptor_tyrosine_kinases"/>
</dbReference>
<feature type="domain" description="Protein kinase" evidence="3">
    <location>
        <begin position="1"/>
        <end position="107"/>
    </location>
</feature>
<dbReference type="Gene3D" id="1.10.510.10">
    <property type="entry name" value="Transferase(Phosphotransferase) domain 1"/>
    <property type="match status" value="1"/>
</dbReference>
<dbReference type="GO" id="GO:0004672">
    <property type="term" value="F:protein kinase activity"/>
    <property type="evidence" value="ECO:0007669"/>
    <property type="project" value="InterPro"/>
</dbReference>
<keyword evidence="2" id="KW-0067">ATP-binding</keyword>
<dbReference type="PANTHER" id="PTHR24418">
    <property type="entry name" value="TYROSINE-PROTEIN KINASE"/>
    <property type="match status" value="1"/>
</dbReference>
<keyword evidence="1" id="KW-0547">Nucleotide-binding</keyword>
<dbReference type="AlphaFoldDB" id="A0AAV5SUY2"/>
<dbReference type="PROSITE" id="PS50011">
    <property type="entry name" value="PROTEIN_KINASE_DOM"/>
    <property type="match status" value="1"/>
</dbReference>
<keyword evidence="5" id="KW-1185">Reference proteome</keyword>
<sequence>MSLETAKWISSAMAFLEGKSIVHRNLAARNILVGHSLDIIKLAGFSIDRRLENSDDYYSCDSPFFPLKWTAPEAWINHEQHPGKFEFRSCDVGDIQYGSRALSRVYH</sequence>
<dbReference type="EMBL" id="BTSX01000002">
    <property type="protein sequence ID" value="GMS86971.1"/>
    <property type="molecule type" value="Genomic_DNA"/>
</dbReference>